<evidence type="ECO:0000313" key="2">
    <source>
        <dbReference type="EMBL" id="QCC51934.1"/>
    </source>
</evidence>
<dbReference type="Pfam" id="PF04283">
    <property type="entry name" value="CheF-arch"/>
    <property type="match status" value="1"/>
</dbReference>
<proteinExistence type="predicted"/>
<dbReference type="EMBL" id="CP031310">
    <property type="protein sequence ID" value="QCC51934.1"/>
    <property type="molecule type" value="Genomic_DNA"/>
</dbReference>
<evidence type="ECO:0000313" key="3">
    <source>
        <dbReference type="Proteomes" id="UP000296706"/>
    </source>
</evidence>
<dbReference type="RefSeq" id="WP_049994457.1">
    <property type="nucleotide sequence ID" value="NZ_CP031310.1"/>
</dbReference>
<dbReference type="PANTHER" id="PTHR42201:SF1">
    <property type="entry name" value="TAXIS PROTEIN"/>
    <property type="match status" value="1"/>
</dbReference>
<sequence>MSESIIADFVGSFNSEQSARAEPVKGRILLSQKRLVLASDKGKTQIPLSSIFDVAVGQVPDELGDFFNATVTVAFERNDNRYIAAIEAEDGTIEKFNSVLFKALLNGTESTVKHPARIGGRVTGAEFTAAKLFLQPREIEFRRGENSFRITLSTVTGFERLTREIAGSNRPVLAVKHNQGGQSVLSLAALPSERKMNVLGRYLRREYREVMEEIRDIELSKAEKEMLVAIYSSGDFDGLPLASILGKEGSEVEMLRSQMASKGLVVDGEDGLQLTPAGRVVVNNHMEDINA</sequence>
<keyword evidence="3" id="KW-1185">Reference proteome</keyword>
<dbReference type="Proteomes" id="UP000296706">
    <property type="component" value="Chromosome"/>
</dbReference>
<dbReference type="OrthoDB" id="337296at2157"/>
<reference evidence="2 3" key="1">
    <citation type="journal article" date="2019" name="Nat. Commun.">
        <title>A new type of DNA phosphorothioation-based antiviral system in archaea.</title>
        <authorList>
            <person name="Xiong L."/>
            <person name="Liu S."/>
            <person name="Chen S."/>
            <person name="Xiao Y."/>
            <person name="Zhu B."/>
            <person name="Gao Y."/>
            <person name="Zhang Y."/>
            <person name="Chen B."/>
            <person name="Luo J."/>
            <person name="Deng Z."/>
            <person name="Chen X."/>
            <person name="Wang L."/>
            <person name="Chen S."/>
        </authorList>
    </citation>
    <scope>NUCLEOTIDE SEQUENCE [LARGE SCALE GENOMIC DNA]</scope>
    <source>
        <strain evidence="2 3">CBA1105</strain>
    </source>
</reference>
<gene>
    <name evidence="2" type="ORF">DV733_12155</name>
</gene>
<dbReference type="AlphaFoldDB" id="A0A4D6HCX8"/>
<dbReference type="STRING" id="1457250.GCA_000755225_00455"/>
<organism evidence="2 3">
    <name type="scientific">Halapricum salinum</name>
    <dbReference type="NCBI Taxonomy" id="1457250"/>
    <lineage>
        <taxon>Archaea</taxon>
        <taxon>Methanobacteriati</taxon>
        <taxon>Methanobacteriota</taxon>
        <taxon>Stenosarchaea group</taxon>
        <taxon>Halobacteria</taxon>
        <taxon>Halobacteriales</taxon>
        <taxon>Haloarculaceae</taxon>
        <taxon>Halapricum</taxon>
    </lineage>
</organism>
<name>A0A4D6HCX8_9EURY</name>
<comment type="subunit">
    <text evidence="1">Interacts with chemotaxis (Che) proteins as well as flagella accessory (Fla) proteins.</text>
</comment>
<dbReference type="GO" id="GO:0006935">
    <property type="term" value="P:chemotaxis"/>
    <property type="evidence" value="ECO:0007669"/>
    <property type="project" value="UniProtKB-UniRule"/>
</dbReference>
<accession>A0A4D6HCX8</accession>
<dbReference type="PIRSF" id="PIRSF026802">
    <property type="entry name" value="UCP026802"/>
    <property type="match status" value="1"/>
</dbReference>
<protein>
    <recommendedName>
        <fullName evidence="1">Taxis protein CheF</fullName>
    </recommendedName>
</protein>
<dbReference type="InterPro" id="IPR007381">
    <property type="entry name" value="CheF1/F2"/>
</dbReference>
<keyword evidence="1" id="KW-0145">Chemotaxis</keyword>
<evidence type="ECO:0000256" key="1">
    <source>
        <dbReference type="PIRNR" id="PIRNR026802"/>
    </source>
</evidence>
<dbReference type="GeneID" id="39848626"/>
<dbReference type="PANTHER" id="PTHR42201">
    <property type="entry name" value="TAXIS PROTEIN"/>
    <property type="match status" value="1"/>
</dbReference>
<dbReference type="KEGG" id="hsn:DV733_12155"/>
<comment type="function">
    <text evidence="1">Involved in taxis signal transduction.</text>
</comment>